<dbReference type="Proteomes" id="UP001596472">
    <property type="component" value="Unassembled WGS sequence"/>
</dbReference>
<proteinExistence type="predicted"/>
<comment type="caution">
    <text evidence="2">The sequence shown here is derived from an EMBL/GenBank/DDBJ whole genome shotgun (WGS) entry which is preliminary data.</text>
</comment>
<feature type="transmembrane region" description="Helical" evidence="1">
    <location>
        <begin position="12"/>
        <end position="31"/>
    </location>
</feature>
<keyword evidence="1" id="KW-0812">Transmembrane</keyword>
<dbReference type="RefSeq" id="WP_379713525.1">
    <property type="nucleotide sequence ID" value="NZ_JBHTBS010000007.1"/>
</dbReference>
<accession>A0ABW2L984</accession>
<organism evidence="2 3">
    <name type="scientific">Haloferula chungangensis</name>
    <dbReference type="NCBI Taxonomy" id="1048331"/>
    <lineage>
        <taxon>Bacteria</taxon>
        <taxon>Pseudomonadati</taxon>
        <taxon>Verrucomicrobiota</taxon>
        <taxon>Verrucomicrobiia</taxon>
        <taxon>Verrucomicrobiales</taxon>
        <taxon>Verrucomicrobiaceae</taxon>
        <taxon>Haloferula</taxon>
    </lineage>
</organism>
<evidence type="ECO:0000313" key="2">
    <source>
        <dbReference type="EMBL" id="MFC7338319.1"/>
    </source>
</evidence>
<evidence type="ECO:0000256" key="1">
    <source>
        <dbReference type="SAM" id="Phobius"/>
    </source>
</evidence>
<keyword evidence="1" id="KW-0472">Membrane</keyword>
<dbReference type="InterPro" id="IPR025324">
    <property type="entry name" value="DUF4230"/>
</dbReference>
<keyword evidence="3" id="KW-1185">Reference proteome</keyword>
<keyword evidence="1" id="KW-1133">Transmembrane helix</keyword>
<sequence>MSHHPELWKTVRWIAFLAAIVALGFLGVKMIDRNIAGASNGLDKILGALTNSDTRIVEGRAVISEQNEISELSLLELRMSATRSFEHENYVLKYLPTGTKKLIVRGDYRITAGYKLKPGVSLAVEGGVPVARFPEAEILGVELIDFTILSEKDGWANSITAEDRATLLRELRQQMRMEAEKSGVLDVVDGALRTRMKDLIGSDQVRIEHAESP</sequence>
<name>A0ABW2L984_9BACT</name>
<gene>
    <name evidence="2" type="ORF">ACFQY0_14085</name>
</gene>
<dbReference type="Pfam" id="PF14014">
    <property type="entry name" value="DUF4230"/>
    <property type="match status" value="1"/>
</dbReference>
<reference evidence="3" key="1">
    <citation type="journal article" date="2019" name="Int. J. Syst. Evol. Microbiol.">
        <title>The Global Catalogue of Microorganisms (GCM) 10K type strain sequencing project: providing services to taxonomists for standard genome sequencing and annotation.</title>
        <authorList>
            <consortium name="The Broad Institute Genomics Platform"/>
            <consortium name="The Broad Institute Genome Sequencing Center for Infectious Disease"/>
            <person name="Wu L."/>
            <person name="Ma J."/>
        </authorList>
    </citation>
    <scope>NUCLEOTIDE SEQUENCE [LARGE SCALE GENOMIC DNA]</scope>
    <source>
        <strain evidence="3">CGMCC 4.1467</strain>
    </source>
</reference>
<evidence type="ECO:0000313" key="3">
    <source>
        <dbReference type="Proteomes" id="UP001596472"/>
    </source>
</evidence>
<protein>
    <submittedName>
        <fullName evidence="2">DUF4230 domain-containing protein</fullName>
    </submittedName>
</protein>
<dbReference type="EMBL" id="JBHTBS010000007">
    <property type="protein sequence ID" value="MFC7338319.1"/>
    <property type="molecule type" value="Genomic_DNA"/>
</dbReference>